<proteinExistence type="predicted"/>
<sequence>MFVTDLDNTLVGNDAALLELNQNLGQHRKKYETKIVYATGRSLFLYQQLKREKNF</sequence>
<dbReference type="Pfam" id="PF05116">
    <property type="entry name" value="S6PP"/>
    <property type="match status" value="1"/>
</dbReference>
<reference evidence="2 3" key="1">
    <citation type="submission" date="2012-05" db="EMBL/GenBank/DDBJ databases">
        <authorList>
            <person name="Hilton J."/>
        </authorList>
    </citation>
    <scope>NUCLEOTIDE SEQUENCE [LARGE SCALE GENOMIC DNA]</scope>
    <source>
        <strain evidence="2 3">HH01</strain>
    </source>
</reference>
<dbReference type="InterPro" id="IPR036412">
    <property type="entry name" value="HAD-like_sf"/>
</dbReference>
<dbReference type="STRING" id="1165094.RINTHH_2970"/>
<dbReference type="GO" id="GO:0003824">
    <property type="term" value="F:catalytic activity"/>
    <property type="evidence" value="ECO:0007669"/>
    <property type="project" value="UniProtKB-ARBA"/>
</dbReference>
<reference evidence="3" key="2">
    <citation type="submission" date="2016-01" db="EMBL/GenBank/DDBJ databases">
        <title>Diatom-associated endosymboitic cyanobacterium lacks core nitrogen metabolism enzymes.</title>
        <authorList>
            <person name="Hilton J.A."/>
            <person name="Foster R.A."/>
            <person name="Tripp H.J."/>
            <person name="Carter B.J."/>
            <person name="Zehr J.P."/>
            <person name="Villareal T.A."/>
        </authorList>
    </citation>
    <scope>NUCLEOTIDE SEQUENCE [LARGE SCALE GENOMIC DNA]</scope>
    <source>
        <strain evidence="3">HH01</strain>
    </source>
</reference>
<organism evidence="2 3">
    <name type="scientific">Richelia intracellularis HH01</name>
    <dbReference type="NCBI Taxonomy" id="1165094"/>
    <lineage>
        <taxon>Bacteria</taxon>
        <taxon>Bacillati</taxon>
        <taxon>Cyanobacteriota</taxon>
        <taxon>Cyanophyceae</taxon>
        <taxon>Nostocales</taxon>
        <taxon>Nostocaceae</taxon>
        <taxon>Richelia</taxon>
    </lineage>
</organism>
<dbReference type="InterPro" id="IPR023214">
    <property type="entry name" value="HAD_sf"/>
</dbReference>
<protein>
    <submittedName>
        <fullName evidence="2">Sucrose-phosphate phosphatase</fullName>
    </submittedName>
</protein>
<feature type="domain" description="Sucrose phosphatase-like" evidence="1">
    <location>
        <begin position="1"/>
        <end position="54"/>
    </location>
</feature>
<evidence type="ECO:0000313" key="3">
    <source>
        <dbReference type="Proteomes" id="UP000053051"/>
    </source>
</evidence>
<dbReference type="EMBL" id="CAIY01000015">
    <property type="protein sequence ID" value="CCH66452.1"/>
    <property type="molecule type" value="Genomic_DNA"/>
</dbReference>
<evidence type="ECO:0000259" key="1">
    <source>
        <dbReference type="Pfam" id="PF05116"/>
    </source>
</evidence>
<comment type="caution">
    <text evidence="2">The sequence shown here is derived from an EMBL/GenBank/DDBJ whole genome shotgun (WGS) entry which is preliminary data.</text>
</comment>
<dbReference type="Proteomes" id="UP000053051">
    <property type="component" value="Unassembled WGS sequence"/>
</dbReference>
<keyword evidence="3" id="KW-1185">Reference proteome</keyword>
<dbReference type="InterPro" id="IPR006380">
    <property type="entry name" value="SPP-like_dom"/>
</dbReference>
<name>M1WXQ2_9NOST</name>
<evidence type="ECO:0000313" key="2">
    <source>
        <dbReference type="EMBL" id="CCH66452.1"/>
    </source>
</evidence>
<gene>
    <name evidence="2" type="ORF">RINTHH_2970</name>
</gene>
<dbReference type="Gene3D" id="3.40.50.1000">
    <property type="entry name" value="HAD superfamily/HAD-like"/>
    <property type="match status" value="1"/>
</dbReference>
<dbReference type="SUPFAM" id="SSF56784">
    <property type="entry name" value="HAD-like"/>
    <property type="match status" value="1"/>
</dbReference>
<accession>M1WXQ2</accession>
<dbReference type="AlphaFoldDB" id="M1WXQ2"/>